<name>A0A0B2UV40_TOXCA</name>
<proteinExistence type="predicted"/>
<dbReference type="AlphaFoldDB" id="A0A0B2UV40"/>
<comment type="caution">
    <text evidence="1">The sequence shown here is derived from an EMBL/GenBank/DDBJ whole genome shotgun (WGS) entry which is preliminary data.</text>
</comment>
<sequence>MSSASFYSPPERTGNVSWRSESAAGDFVPNKMPKYEIQLSVFLSSGAPFGHLSSFTSICYNESCAMRNG</sequence>
<evidence type="ECO:0000313" key="2">
    <source>
        <dbReference type="Proteomes" id="UP000031036"/>
    </source>
</evidence>
<organism evidence="1 2">
    <name type="scientific">Toxocara canis</name>
    <name type="common">Canine roundworm</name>
    <dbReference type="NCBI Taxonomy" id="6265"/>
    <lineage>
        <taxon>Eukaryota</taxon>
        <taxon>Metazoa</taxon>
        <taxon>Ecdysozoa</taxon>
        <taxon>Nematoda</taxon>
        <taxon>Chromadorea</taxon>
        <taxon>Rhabditida</taxon>
        <taxon>Spirurina</taxon>
        <taxon>Ascaridomorpha</taxon>
        <taxon>Ascaridoidea</taxon>
        <taxon>Toxocaridae</taxon>
        <taxon>Toxocara</taxon>
    </lineage>
</organism>
<protein>
    <submittedName>
        <fullName evidence="1">Uncharacterized protein</fullName>
    </submittedName>
</protein>
<gene>
    <name evidence="1" type="ORF">Tcan_07257</name>
</gene>
<accession>A0A0B2UV40</accession>
<evidence type="ECO:0000313" key="1">
    <source>
        <dbReference type="EMBL" id="KHN72690.1"/>
    </source>
</evidence>
<reference evidence="1 2" key="1">
    <citation type="submission" date="2014-11" db="EMBL/GenBank/DDBJ databases">
        <title>Genetic blueprint of the zoonotic pathogen Toxocara canis.</title>
        <authorList>
            <person name="Zhu X.-Q."/>
            <person name="Korhonen P.K."/>
            <person name="Cai H."/>
            <person name="Young N.D."/>
            <person name="Nejsum P."/>
            <person name="von Samson-Himmelstjerna G."/>
            <person name="Boag P.R."/>
            <person name="Tan P."/>
            <person name="Li Q."/>
            <person name="Min J."/>
            <person name="Yang Y."/>
            <person name="Wang X."/>
            <person name="Fang X."/>
            <person name="Hall R.S."/>
            <person name="Hofmann A."/>
            <person name="Sternberg P.W."/>
            <person name="Jex A.R."/>
            <person name="Gasser R.B."/>
        </authorList>
    </citation>
    <scope>NUCLEOTIDE SEQUENCE [LARGE SCALE GENOMIC DNA]</scope>
    <source>
        <strain evidence="1">PN_DK_2014</strain>
    </source>
</reference>
<keyword evidence="2" id="KW-1185">Reference proteome</keyword>
<dbReference type="EMBL" id="JPKZ01003225">
    <property type="protein sequence ID" value="KHN72690.1"/>
    <property type="molecule type" value="Genomic_DNA"/>
</dbReference>
<dbReference type="Proteomes" id="UP000031036">
    <property type="component" value="Unassembled WGS sequence"/>
</dbReference>